<keyword evidence="6" id="KW-1185">Reference proteome</keyword>
<accession>A0A8J8G8H6</accession>
<dbReference type="NCBIfam" id="TIGR04183">
    <property type="entry name" value="Por_Secre_tail"/>
    <property type="match status" value="1"/>
</dbReference>
<evidence type="ECO:0000256" key="2">
    <source>
        <dbReference type="SAM" id="SignalP"/>
    </source>
</evidence>
<dbReference type="GO" id="GO:0008237">
    <property type="term" value="F:metallopeptidase activity"/>
    <property type="evidence" value="ECO:0007669"/>
    <property type="project" value="InterPro"/>
</dbReference>
<dbReference type="EMBL" id="JABSNO010000003">
    <property type="protein sequence ID" value="NRS91439.1"/>
    <property type="molecule type" value="Genomic_DNA"/>
</dbReference>
<protein>
    <recommendedName>
        <fullName evidence="7">Secreted protein (Por secretion system target)</fullName>
    </recommendedName>
</protein>
<sequence length="751" mass="81922">MKIKLLIFTFLIFFSVPIFAQQNEWTKANERNIGKKHERGAIVSKFELFNLNLENLKNQLSKASDRDILPRAKGVLVKFPTESGSFATYEVFESSTMHPDLQKKYSDIKSYMGVNIENPLSTVTFAVDPYFGFNASFKNETDMFYLETYTKDNSTYILYNRNNATSLSKFQCLVDENKLQREISTGDNSQKTVIDGIKRTYRLAITTSTEYSDFMITAAGISTGTDAQKKAAVLAGVNLAVARLNQVFENELALRMVLIPNTDLLFFLTTDTFDAASTGQMLGENVTVTNAIIGASNYDLGHIFYSGGGGGLAGLGVICGNGKAGGVTGTGSPIGDPFVIDYVAHEMGHQMGGNHTQNNSCNRSANNAMEPGSASTIMGYAGICAPDVQGNSDPYYHANSIREMYTILTGSGNCGVKTATGNNEPTANLGEDKTIPRDTPFALKSISVDPEGDPITYSFEQMDKDVALMPPRGTNAVGPMFRSINPSTSSTRYFPRLITIVQGYDPTILATTDFRAWEKLSSVSRILNFSVLVRDNNPFGGQTKRDDIKVIVTAAAGPFIVTSQNVANTVWELGKPTTITWNVANTTAAPISTTDVTILLSTDNGVTFPIVLKDSTPNNGTYTFAVPEGLGKTDNARIMIKAIDNIFLNVNIRPFSINSTIIDPEETFTTTDIVVYPVPSYDGFVYIKAQVFKDLAYTIFAMDGKLIKPTKLLPAGNILEKIDVSAYPIGTYIIQLENETGSFTKKLIIAK</sequence>
<evidence type="ECO:0000313" key="6">
    <source>
        <dbReference type="Proteomes" id="UP000610746"/>
    </source>
</evidence>
<dbReference type="Pfam" id="PF10342">
    <property type="entry name" value="Kre9_KNH"/>
    <property type="match status" value="1"/>
</dbReference>
<dbReference type="InterPro" id="IPR026444">
    <property type="entry name" value="Secre_tail"/>
</dbReference>
<gene>
    <name evidence="5" type="ORF">HNQ03_000506</name>
</gene>
<dbReference type="InterPro" id="IPR024079">
    <property type="entry name" value="MetalloPept_cat_dom_sf"/>
</dbReference>
<keyword evidence="1 2" id="KW-0732">Signal</keyword>
<dbReference type="AlphaFoldDB" id="A0A8J8G8H6"/>
<name>A0A8J8G8H6_9FLAO</name>
<dbReference type="InterPro" id="IPR018466">
    <property type="entry name" value="Kre9/Knh1-like_N"/>
</dbReference>
<dbReference type="Gene3D" id="3.40.390.10">
    <property type="entry name" value="Collagenase (Catalytic Domain)"/>
    <property type="match status" value="1"/>
</dbReference>
<evidence type="ECO:0000259" key="3">
    <source>
        <dbReference type="Pfam" id="PF10342"/>
    </source>
</evidence>
<evidence type="ECO:0000256" key="1">
    <source>
        <dbReference type="ARBA" id="ARBA00022729"/>
    </source>
</evidence>
<dbReference type="RefSeq" id="WP_173778069.1">
    <property type="nucleotide sequence ID" value="NZ_JABSNO010000003.1"/>
</dbReference>
<feature type="chain" id="PRO_5035250201" description="Secreted protein (Por secretion system target)" evidence="2">
    <location>
        <begin position="21"/>
        <end position="751"/>
    </location>
</feature>
<evidence type="ECO:0008006" key="7">
    <source>
        <dbReference type="Google" id="ProtNLM"/>
    </source>
</evidence>
<feature type="domain" description="Secretion system C-terminal sorting" evidence="4">
    <location>
        <begin position="675"/>
        <end position="749"/>
    </location>
</feature>
<comment type="caution">
    <text evidence="5">The sequence shown here is derived from an EMBL/GenBank/DDBJ whole genome shotgun (WGS) entry which is preliminary data.</text>
</comment>
<evidence type="ECO:0000313" key="5">
    <source>
        <dbReference type="EMBL" id="NRS91439.1"/>
    </source>
</evidence>
<evidence type="ECO:0000259" key="4">
    <source>
        <dbReference type="Pfam" id="PF18962"/>
    </source>
</evidence>
<feature type="signal peptide" evidence="2">
    <location>
        <begin position="1"/>
        <end position="20"/>
    </location>
</feature>
<reference evidence="5" key="1">
    <citation type="submission" date="2020-05" db="EMBL/GenBank/DDBJ databases">
        <title>Genomic Encyclopedia of Type Strains, Phase IV (KMG-V): Genome sequencing to study the core and pangenomes of soil and plant-associated prokaryotes.</title>
        <authorList>
            <person name="Whitman W."/>
        </authorList>
    </citation>
    <scope>NUCLEOTIDE SEQUENCE</scope>
    <source>
        <strain evidence="5">16F</strain>
    </source>
</reference>
<feature type="domain" description="Yeast cell wall synthesis Kre9/Knh1-like N-terminal" evidence="3">
    <location>
        <begin position="567"/>
        <end position="640"/>
    </location>
</feature>
<organism evidence="5 6">
    <name type="scientific">Frigoriflavimonas asaccharolytica</name>
    <dbReference type="NCBI Taxonomy" id="2735899"/>
    <lineage>
        <taxon>Bacteria</taxon>
        <taxon>Pseudomonadati</taxon>
        <taxon>Bacteroidota</taxon>
        <taxon>Flavobacteriia</taxon>
        <taxon>Flavobacteriales</taxon>
        <taxon>Weeksellaceae</taxon>
        <taxon>Frigoriflavimonas</taxon>
    </lineage>
</organism>
<dbReference type="Pfam" id="PF13583">
    <property type="entry name" value="Reprolysin_4"/>
    <property type="match status" value="1"/>
</dbReference>
<proteinExistence type="predicted"/>
<dbReference type="Proteomes" id="UP000610746">
    <property type="component" value="Unassembled WGS sequence"/>
</dbReference>
<dbReference type="SUPFAM" id="SSF55486">
    <property type="entry name" value="Metalloproteases ('zincins'), catalytic domain"/>
    <property type="match status" value="1"/>
</dbReference>
<dbReference type="Pfam" id="PF18962">
    <property type="entry name" value="Por_Secre_tail"/>
    <property type="match status" value="1"/>
</dbReference>